<gene>
    <name evidence="16" type="ORF">U0070_025237</name>
</gene>
<evidence type="ECO:0000256" key="7">
    <source>
        <dbReference type="ARBA" id="ARBA00022660"/>
    </source>
</evidence>
<evidence type="ECO:0000256" key="12">
    <source>
        <dbReference type="ARBA" id="ARBA00023128"/>
    </source>
</evidence>
<evidence type="ECO:0000313" key="17">
    <source>
        <dbReference type="Proteomes" id="UP001488838"/>
    </source>
</evidence>
<keyword evidence="17" id="KW-1185">Reference proteome</keyword>
<evidence type="ECO:0000256" key="11">
    <source>
        <dbReference type="ARBA" id="ARBA00022989"/>
    </source>
</evidence>
<evidence type="ECO:0000256" key="15">
    <source>
        <dbReference type="ARBA" id="ARBA00033364"/>
    </source>
</evidence>
<dbReference type="GO" id="GO:0005743">
    <property type="term" value="C:mitochondrial inner membrane"/>
    <property type="evidence" value="ECO:0007669"/>
    <property type="project" value="UniProtKB-SubCell"/>
</dbReference>
<keyword evidence="9" id="KW-0999">Mitochondrion inner membrane</keyword>
<evidence type="ECO:0000256" key="5">
    <source>
        <dbReference type="ARBA" id="ARBA00018678"/>
    </source>
</evidence>
<dbReference type="Proteomes" id="UP001488838">
    <property type="component" value="Unassembled WGS sequence"/>
</dbReference>
<protein>
    <recommendedName>
        <fullName evidence="5">NADH dehydrogenase [ubiquinone] 1 beta subcomplex subunit 1</fullName>
    </recommendedName>
    <alternativeName>
        <fullName evidence="15">Complex I-MNLL</fullName>
    </alternativeName>
    <alternativeName>
        <fullName evidence="14">NADH-ubiquinone oxidoreductase MNLL subunit</fullName>
    </alternativeName>
</protein>
<dbReference type="PANTHER" id="PTHR15222">
    <property type="entry name" value="NADH DEHYDROGENASE [UBIQUINONE] 1 BETA SUBCOMPLEX SUBUNIT 1"/>
    <property type="match status" value="1"/>
</dbReference>
<evidence type="ECO:0000256" key="6">
    <source>
        <dbReference type="ARBA" id="ARBA00022448"/>
    </source>
</evidence>
<organism evidence="16 17">
    <name type="scientific">Myodes glareolus</name>
    <name type="common">Bank vole</name>
    <name type="synonym">Clethrionomys glareolus</name>
    <dbReference type="NCBI Taxonomy" id="447135"/>
    <lineage>
        <taxon>Eukaryota</taxon>
        <taxon>Metazoa</taxon>
        <taxon>Chordata</taxon>
        <taxon>Craniata</taxon>
        <taxon>Vertebrata</taxon>
        <taxon>Euteleostomi</taxon>
        <taxon>Mammalia</taxon>
        <taxon>Eutheria</taxon>
        <taxon>Euarchontoglires</taxon>
        <taxon>Glires</taxon>
        <taxon>Rodentia</taxon>
        <taxon>Myomorpha</taxon>
        <taxon>Muroidea</taxon>
        <taxon>Cricetidae</taxon>
        <taxon>Arvicolinae</taxon>
        <taxon>Myodes</taxon>
    </lineage>
</organism>
<keyword evidence="6" id="KW-0813">Transport</keyword>
<keyword evidence="10" id="KW-0249">Electron transport</keyword>
<sequence length="219" mass="25351">MGLEKGRCIGMEDKEREDRYGKNLFNENMLQNGIYTGPKRTQKLASSLPLPLVVGRARHRAAAATTTLLQLVREHWVHILVPVGFVFGCYLDRRDDVKLTAFRNKRMLFRRELRTNEEVTWNYELNYILAKFMQKPNLQQLTMGLCSERESDVPDWRSPGKKVSVLWMDQNISSVMPFMTHRLLHKGGLTIAFKILKLNNRDHQGEGRFSVKLTSTSLS</sequence>
<comment type="similarity">
    <text evidence="3">Belongs to the complex I NDUFB1 subunit family.</text>
</comment>
<evidence type="ECO:0000256" key="13">
    <source>
        <dbReference type="ARBA" id="ARBA00023136"/>
    </source>
</evidence>
<keyword evidence="7" id="KW-0679">Respiratory chain</keyword>
<accession>A0AAW0INH0</accession>
<evidence type="ECO:0000256" key="10">
    <source>
        <dbReference type="ARBA" id="ARBA00022982"/>
    </source>
</evidence>
<keyword evidence="8" id="KW-0812">Transmembrane</keyword>
<evidence type="ECO:0000256" key="8">
    <source>
        <dbReference type="ARBA" id="ARBA00022692"/>
    </source>
</evidence>
<evidence type="ECO:0000313" key="16">
    <source>
        <dbReference type="EMBL" id="KAK7815777.1"/>
    </source>
</evidence>
<reference evidence="16 17" key="1">
    <citation type="journal article" date="2023" name="bioRxiv">
        <title>Conserved and derived expression patterns and positive selection on dental genes reveal complex evolutionary context of ever-growing rodent molars.</title>
        <authorList>
            <person name="Calamari Z.T."/>
            <person name="Song A."/>
            <person name="Cohen E."/>
            <person name="Akter M."/>
            <person name="Roy R.D."/>
            <person name="Hallikas O."/>
            <person name="Christensen M.M."/>
            <person name="Li P."/>
            <person name="Marangoni P."/>
            <person name="Jernvall J."/>
            <person name="Klein O.D."/>
        </authorList>
    </citation>
    <scope>NUCLEOTIDE SEQUENCE [LARGE SCALE GENOMIC DNA]</scope>
    <source>
        <strain evidence="16">V071</strain>
    </source>
</reference>
<keyword evidence="12" id="KW-0496">Mitochondrion</keyword>
<evidence type="ECO:0000256" key="9">
    <source>
        <dbReference type="ARBA" id="ARBA00022792"/>
    </source>
</evidence>
<name>A0AAW0INH0_MYOGA</name>
<comment type="function">
    <text evidence="1">Accessory subunit of the mitochondrial membrane respiratory chain NADH dehydrogenase (Complex I) that is believed not to be involved in catalysis. Complex I functions in the transfer of electrons from NADH to the respiratory chain. The immediate electron acceptor for the enzyme is believed to be ubiquinone.</text>
</comment>
<evidence type="ECO:0000256" key="2">
    <source>
        <dbReference type="ARBA" id="ARBA00004298"/>
    </source>
</evidence>
<proteinExistence type="inferred from homology"/>
<evidence type="ECO:0000256" key="4">
    <source>
        <dbReference type="ARBA" id="ARBA00011533"/>
    </source>
</evidence>
<keyword evidence="13" id="KW-0472">Membrane</keyword>
<evidence type="ECO:0000256" key="1">
    <source>
        <dbReference type="ARBA" id="ARBA00003335"/>
    </source>
</evidence>
<comment type="subunit">
    <text evidence="4">Complex I is composed of 45 different subunits.</text>
</comment>
<dbReference type="InterPro" id="IPR012575">
    <property type="entry name" value="NDUB1"/>
</dbReference>
<dbReference type="Pfam" id="PF08040">
    <property type="entry name" value="NADH_oxidored"/>
    <property type="match status" value="1"/>
</dbReference>
<comment type="subcellular location">
    <subcellularLocation>
        <location evidence="2">Mitochondrion inner membrane</location>
        <topology evidence="2">Single-pass membrane protein</topology>
        <orientation evidence="2">Matrix side</orientation>
    </subcellularLocation>
</comment>
<evidence type="ECO:0000256" key="14">
    <source>
        <dbReference type="ARBA" id="ARBA00030377"/>
    </source>
</evidence>
<evidence type="ECO:0000256" key="3">
    <source>
        <dbReference type="ARBA" id="ARBA00007393"/>
    </source>
</evidence>
<keyword evidence="11" id="KW-1133">Transmembrane helix</keyword>
<dbReference type="AlphaFoldDB" id="A0AAW0INH0"/>
<comment type="caution">
    <text evidence="16">The sequence shown here is derived from an EMBL/GenBank/DDBJ whole genome shotgun (WGS) entry which is preliminary data.</text>
</comment>
<dbReference type="EMBL" id="JBBHLL010000109">
    <property type="protein sequence ID" value="KAK7815777.1"/>
    <property type="molecule type" value="Genomic_DNA"/>
</dbReference>
<dbReference type="PANTHER" id="PTHR15222:SF2">
    <property type="entry name" value="NADH DEHYDROGENASE [UBIQUINONE] 1 BETA SUBCOMPLEX SUBUNIT 1"/>
    <property type="match status" value="1"/>
</dbReference>